<keyword evidence="1" id="KW-0051">Antiviral defense</keyword>
<dbReference type="Proteomes" id="UP000568380">
    <property type="component" value="Unassembled WGS sequence"/>
</dbReference>
<dbReference type="GO" id="GO:0043571">
    <property type="term" value="P:maintenance of CRISPR repeat elements"/>
    <property type="evidence" value="ECO:0007669"/>
    <property type="project" value="InterPro"/>
</dbReference>
<gene>
    <name evidence="2" type="ORF">HNR40_010581</name>
</gene>
<proteinExistence type="predicted"/>
<dbReference type="Gene3D" id="3.30.70.2660">
    <property type="match status" value="1"/>
</dbReference>
<dbReference type="NCBIfam" id="TIGR01868">
    <property type="entry name" value="casD_Cas5e"/>
    <property type="match status" value="1"/>
</dbReference>
<dbReference type="AlphaFoldDB" id="A0A7W8AHP8"/>
<dbReference type="InterPro" id="IPR010147">
    <property type="entry name" value="CRISPR-assoc_prot_CasD"/>
</dbReference>
<dbReference type="NCBIfam" id="TIGR02593">
    <property type="entry name" value="CRISPR_cas5"/>
    <property type="match status" value="1"/>
</dbReference>
<organism evidence="2 3">
    <name type="scientific">Nonomuraea endophytica</name>
    <dbReference type="NCBI Taxonomy" id="714136"/>
    <lineage>
        <taxon>Bacteria</taxon>
        <taxon>Bacillati</taxon>
        <taxon>Actinomycetota</taxon>
        <taxon>Actinomycetes</taxon>
        <taxon>Streptosporangiales</taxon>
        <taxon>Streptosporangiaceae</taxon>
        <taxon>Nonomuraea</taxon>
    </lineage>
</organism>
<evidence type="ECO:0000313" key="2">
    <source>
        <dbReference type="EMBL" id="MBB5085068.1"/>
    </source>
</evidence>
<accession>A0A7W8AHP8</accession>
<dbReference type="RefSeq" id="WP_184976189.1">
    <property type="nucleotide sequence ID" value="NZ_JACHIN010000030.1"/>
</dbReference>
<dbReference type="EMBL" id="JACHIN010000030">
    <property type="protein sequence ID" value="MBB5085068.1"/>
    <property type="molecule type" value="Genomic_DNA"/>
</dbReference>
<keyword evidence="3" id="KW-1185">Reference proteome</keyword>
<dbReference type="Pfam" id="PF09704">
    <property type="entry name" value="Cas_Cas5d"/>
    <property type="match status" value="1"/>
</dbReference>
<reference evidence="2 3" key="1">
    <citation type="submission" date="2020-08" db="EMBL/GenBank/DDBJ databases">
        <title>Genomic Encyclopedia of Type Strains, Phase IV (KMG-IV): sequencing the most valuable type-strain genomes for metagenomic binning, comparative biology and taxonomic classification.</title>
        <authorList>
            <person name="Goeker M."/>
        </authorList>
    </citation>
    <scope>NUCLEOTIDE SEQUENCE [LARGE SCALE GENOMIC DNA]</scope>
    <source>
        <strain evidence="2 3">DSM 45385</strain>
    </source>
</reference>
<dbReference type="CDD" id="cd09645">
    <property type="entry name" value="Cas5_I-E"/>
    <property type="match status" value="1"/>
</dbReference>
<comment type="caution">
    <text evidence="2">The sequence shown here is derived from an EMBL/GenBank/DDBJ whole genome shotgun (WGS) entry which is preliminary data.</text>
</comment>
<name>A0A7W8AHP8_9ACTN</name>
<sequence length="236" mass="26038">MSVLLTQLAGPLQAWGASSRFARRTTEAAPTKSGVIGLLAAAQGRERTADLTDLAHLRFGVRIDQPGTLLRDFHTAHRFTGESMPVSERLYLADAVFVAAVEGPTEIITDLSAAVRAPVYLPYLGRRSCPPARPIHLATLHDRSLQDALTTQAWQASPWHQRRNRHQRDIRLEVLLEASADDASADIQRDQPISFDPLHRQYGLRGITRIWVSVPNPHATKPPPLHHDPMALLGGT</sequence>
<evidence type="ECO:0000256" key="1">
    <source>
        <dbReference type="ARBA" id="ARBA00023118"/>
    </source>
</evidence>
<dbReference type="GO" id="GO:0003723">
    <property type="term" value="F:RNA binding"/>
    <property type="evidence" value="ECO:0007669"/>
    <property type="project" value="InterPro"/>
</dbReference>
<evidence type="ECO:0000313" key="3">
    <source>
        <dbReference type="Proteomes" id="UP000568380"/>
    </source>
</evidence>
<dbReference type="InterPro" id="IPR021124">
    <property type="entry name" value="CRISPR-assoc_prot_Cas5"/>
</dbReference>
<dbReference type="GO" id="GO:0051607">
    <property type="term" value="P:defense response to virus"/>
    <property type="evidence" value="ECO:0007669"/>
    <property type="project" value="UniProtKB-KW"/>
</dbReference>
<protein>
    <submittedName>
        <fullName evidence="2">CRISPR system Cascade subunit CasD</fullName>
    </submittedName>
</protein>
<dbReference type="InterPro" id="IPR013422">
    <property type="entry name" value="CRISPR-assoc_prot_Cas5_N"/>
</dbReference>